<keyword evidence="7" id="KW-0238">DNA-binding</keyword>
<keyword evidence="5" id="KW-0862">Zinc</keyword>
<protein>
    <submittedName>
        <fullName evidence="11">Uncharacterized protein</fullName>
    </submittedName>
</protein>
<dbReference type="NCBIfam" id="TIGR01624">
    <property type="entry name" value="LRP1_Cterm"/>
    <property type="match status" value="1"/>
</dbReference>
<dbReference type="GO" id="GO:0003700">
    <property type="term" value="F:DNA-binding transcription factor activity"/>
    <property type="evidence" value="ECO:0007669"/>
    <property type="project" value="InterPro"/>
</dbReference>
<dbReference type="InterPro" id="IPR007818">
    <property type="entry name" value="SHI"/>
</dbReference>
<evidence type="ECO:0000256" key="4">
    <source>
        <dbReference type="ARBA" id="ARBA00022723"/>
    </source>
</evidence>
<dbReference type="GO" id="GO:0003677">
    <property type="term" value="F:DNA binding"/>
    <property type="evidence" value="ECO:0000318"/>
    <property type="project" value="GO_Central"/>
</dbReference>
<dbReference type="Proteomes" id="UP000091857">
    <property type="component" value="Chromosome 11"/>
</dbReference>
<evidence type="ECO:0000256" key="7">
    <source>
        <dbReference type="ARBA" id="ARBA00023125"/>
    </source>
</evidence>
<dbReference type="STRING" id="3983.A0A2C9V0V6"/>
<evidence type="ECO:0000313" key="12">
    <source>
        <dbReference type="Proteomes" id="UP000091857"/>
    </source>
</evidence>
<evidence type="ECO:0000256" key="9">
    <source>
        <dbReference type="ARBA" id="ARBA00023242"/>
    </source>
</evidence>
<reference evidence="12" key="1">
    <citation type="journal article" date="2016" name="Nat. Biotechnol.">
        <title>Sequencing wild and cultivated cassava and related species reveals extensive interspecific hybridization and genetic diversity.</title>
        <authorList>
            <person name="Bredeson J.V."/>
            <person name="Lyons J.B."/>
            <person name="Prochnik S.E."/>
            <person name="Wu G.A."/>
            <person name="Ha C.M."/>
            <person name="Edsinger-Gonzales E."/>
            <person name="Grimwood J."/>
            <person name="Schmutz J."/>
            <person name="Rabbi I.Y."/>
            <person name="Egesi C."/>
            <person name="Nauluvula P."/>
            <person name="Lebot V."/>
            <person name="Ndunguru J."/>
            <person name="Mkamilo G."/>
            <person name="Bart R.S."/>
            <person name="Setter T.L."/>
            <person name="Gleadow R.M."/>
            <person name="Kulakow P."/>
            <person name="Ferguson M.E."/>
            <person name="Rounsley S."/>
            <person name="Rokhsar D.S."/>
        </authorList>
    </citation>
    <scope>NUCLEOTIDE SEQUENCE [LARGE SCALE GENOMIC DNA]</scope>
    <source>
        <strain evidence="12">cv. AM560-2</strain>
    </source>
</reference>
<dbReference type="Pfam" id="PF05142">
    <property type="entry name" value="DUF702"/>
    <property type="match status" value="1"/>
</dbReference>
<evidence type="ECO:0000313" key="11">
    <source>
        <dbReference type="EMBL" id="OAY37266.1"/>
    </source>
</evidence>
<dbReference type="EMBL" id="CM004397">
    <property type="protein sequence ID" value="OAY37266.1"/>
    <property type="molecule type" value="Genomic_DNA"/>
</dbReference>
<dbReference type="NCBIfam" id="TIGR01623">
    <property type="entry name" value="put_zinc_LRP1"/>
    <property type="match status" value="1"/>
</dbReference>
<organism evidence="11 12">
    <name type="scientific">Manihot esculenta</name>
    <name type="common">Cassava</name>
    <name type="synonym">Jatropha manihot</name>
    <dbReference type="NCBI Taxonomy" id="3983"/>
    <lineage>
        <taxon>Eukaryota</taxon>
        <taxon>Viridiplantae</taxon>
        <taxon>Streptophyta</taxon>
        <taxon>Embryophyta</taxon>
        <taxon>Tracheophyta</taxon>
        <taxon>Spermatophyta</taxon>
        <taxon>Magnoliopsida</taxon>
        <taxon>eudicotyledons</taxon>
        <taxon>Gunneridae</taxon>
        <taxon>Pentapetalae</taxon>
        <taxon>rosids</taxon>
        <taxon>fabids</taxon>
        <taxon>Malpighiales</taxon>
        <taxon>Euphorbiaceae</taxon>
        <taxon>Crotonoideae</taxon>
        <taxon>Manihoteae</taxon>
        <taxon>Manihot</taxon>
    </lineage>
</organism>
<evidence type="ECO:0000256" key="6">
    <source>
        <dbReference type="ARBA" id="ARBA00023070"/>
    </source>
</evidence>
<evidence type="ECO:0000256" key="10">
    <source>
        <dbReference type="ARBA" id="ARBA00023294"/>
    </source>
</evidence>
<evidence type="ECO:0000256" key="1">
    <source>
        <dbReference type="ARBA" id="ARBA00004123"/>
    </source>
</evidence>
<keyword evidence="3" id="KW-0217">Developmental protein</keyword>
<keyword evidence="12" id="KW-1185">Reference proteome</keyword>
<keyword evidence="9" id="KW-0539">Nucleus</keyword>
<evidence type="ECO:0000256" key="2">
    <source>
        <dbReference type="ARBA" id="ARBA00006911"/>
    </source>
</evidence>
<dbReference type="GO" id="GO:0009851">
    <property type="term" value="P:auxin biosynthetic process"/>
    <property type="evidence" value="ECO:0007669"/>
    <property type="project" value="UniProtKB-KW"/>
</dbReference>
<dbReference type="OMA" id="MITSHFT"/>
<gene>
    <name evidence="11" type="ORF">MANES_11G087500v8</name>
</gene>
<keyword evidence="6" id="KW-0073">Auxin biosynthesis</keyword>
<dbReference type="InterPro" id="IPR006510">
    <property type="entry name" value="Znf_LRP1"/>
</dbReference>
<sequence>MMMREGGLLCGSRCQDCGNQAKKECIYMRCRTCCKSKGFQCETHVRSTWIPAYRRRRRPQSLSSSCATAAAAVLAMQQQHSSDQHNPKRLRENPLTAGLEVGNFPAQVNSIATFRCFRVSSADKAEDQFVYQTSVNIGGHIFKGILYDQGPEESSSGHLQDPNLTNAGGALSTATAALASTSSSVAADSLAASYTFPLNAFISGTQLFLHPKS</sequence>
<evidence type="ECO:0000256" key="5">
    <source>
        <dbReference type="ARBA" id="ARBA00022833"/>
    </source>
</evidence>
<keyword evidence="10" id="KW-0927">Auxin signaling pathway</keyword>
<name>A0A2C9V0V6_MANES</name>
<evidence type="ECO:0000256" key="8">
    <source>
        <dbReference type="ARBA" id="ARBA00023159"/>
    </source>
</evidence>
<dbReference type="OrthoDB" id="692274at2759"/>
<dbReference type="GO" id="GO:0005634">
    <property type="term" value="C:nucleus"/>
    <property type="evidence" value="ECO:0000318"/>
    <property type="project" value="GO_Central"/>
</dbReference>
<dbReference type="GO" id="GO:0009734">
    <property type="term" value="P:auxin-activated signaling pathway"/>
    <property type="evidence" value="ECO:0007669"/>
    <property type="project" value="UniProtKB-KW"/>
</dbReference>
<evidence type="ECO:0000256" key="3">
    <source>
        <dbReference type="ARBA" id="ARBA00022473"/>
    </source>
</evidence>
<proteinExistence type="inferred from homology"/>
<keyword evidence="4" id="KW-0479">Metal-binding</keyword>
<dbReference type="PANTHER" id="PTHR31604">
    <property type="entry name" value="PROTEIN LATERAL ROOT PRIMORDIUM 1"/>
    <property type="match status" value="1"/>
</dbReference>
<dbReference type="AlphaFoldDB" id="A0A2C9V0V6"/>
<keyword evidence="8" id="KW-0010">Activator</keyword>
<dbReference type="Gramene" id="Manes.11G087500.1.v8.1">
    <property type="protein sequence ID" value="Manes.11G087500.1.v8.1.CDS"/>
    <property type="gene ID" value="Manes.11G087500.v8.1"/>
</dbReference>
<dbReference type="InterPro" id="IPR006511">
    <property type="entry name" value="SHI_C"/>
</dbReference>
<dbReference type="PANTHER" id="PTHR31604:SF16">
    <property type="entry name" value="PROTEIN SHI RELATED SEQUENCE 3"/>
    <property type="match status" value="1"/>
</dbReference>
<dbReference type="GO" id="GO:0046872">
    <property type="term" value="F:metal ion binding"/>
    <property type="evidence" value="ECO:0007669"/>
    <property type="project" value="UniProtKB-KW"/>
</dbReference>
<comment type="similarity">
    <text evidence="2">Belongs to the SHI protein family.</text>
</comment>
<comment type="subcellular location">
    <subcellularLocation>
        <location evidence="1">Nucleus</location>
    </subcellularLocation>
</comment>
<accession>A0A2C9V0V6</accession>
<comment type="caution">
    <text evidence="11">The sequence shown here is derived from an EMBL/GenBank/DDBJ whole genome shotgun (WGS) entry which is preliminary data.</text>
</comment>
<dbReference type="GO" id="GO:0045893">
    <property type="term" value="P:positive regulation of DNA-templated transcription"/>
    <property type="evidence" value="ECO:0000318"/>
    <property type="project" value="GO_Central"/>
</dbReference>